<name>A0ABN8E9H3_9VIBR</name>
<protein>
    <submittedName>
        <fullName evidence="1">Sulfur carrier protein ThiS</fullName>
    </submittedName>
</protein>
<gene>
    <name evidence="1" type="primary">thiS</name>
    <name evidence="1" type="ORF">VMF7928_04012</name>
</gene>
<dbReference type="Gene3D" id="3.10.20.30">
    <property type="match status" value="1"/>
</dbReference>
<dbReference type="InterPro" id="IPR010035">
    <property type="entry name" value="Thi_S"/>
</dbReference>
<accession>A0ABN8E9H3</accession>
<proteinExistence type="predicted"/>
<dbReference type="SUPFAM" id="SSF54285">
    <property type="entry name" value="MoaD/ThiS"/>
    <property type="match status" value="1"/>
</dbReference>
<comment type="caution">
    <text evidence="1">The sequence shown here is derived from an EMBL/GenBank/DDBJ whole genome shotgun (WGS) entry which is preliminary data.</text>
</comment>
<dbReference type="InterPro" id="IPR003749">
    <property type="entry name" value="ThiS/MoaD-like"/>
</dbReference>
<dbReference type="PANTHER" id="PTHR34472:SF1">
    <property type="entry name" value="SULFUR CARRIER PROTEIN THIS"/>
    <property type="match status" value="1"/>
</dbReference>
<dbReference type="InterPro" id="IPR012675">
    <property type="entry name" value="Beta-grasp_dom_sf"/>
</dbReference>
<dbReference type="RefSeq" id="WP_237363436.1">
    <property type="nucleotide sequence ID" value="NZ_CAKLDM010000002.1"/>
</dbReference>
<sequence length="69" mass="7520">MKLIHVTINNQKKQIKESVSLQGIIQDFDLPSAGTVFTVNNQIVPKGHWDNTSLNEGDVISLFQAIAGG</sequence>
<dbReference type="NCBIfam" id="TIGR01683">
    <property type="entry name" value="thiS"/>
    <property type="match status" value="1"/>
</dbReference>
<dbReference type="InterPro" id="IPR016155">
    <property type="entry name" value="Mopterin_synth/thiamin_S_b"/>
</dbReference>
<organism evidence="1 2">
    <name type="scientific">Vibrio marisflavi CECT 7928</name>
    <dbReference type="NCBI Taxonomy" id="634439"/>
    <lineage>
        <taxon>Bacteria</taxon>
        <taxon>Pseudomonadati</taxon>
        <taxon>Pseudomonadota</taxon>
        <taxon>Gammaproteobacteria</taxon>
        <taxon>Vibrionales</taxon>
        <taxon>Vibrionaceae</taxon>
        <taxon>Vibrio</taxon>
    </lineage>
</organism>
<dbReference type="CDD" id="cd00565">
    <property type="entry name" value="Ubl_ThiS"/>
    <property type="match status" value="1"/>
</dbReference>
<reference evidence="1" key="1">
    <citation type="submission" date="2021-11" db="EMBL/GenBank/DDBJ databases">
        <authorList>
            <person name="Rodrigo-Torres L."/>
            <person name="Arahal R. D."/>
            <person name="Lucena T."/>
        </authorList>
    </citation>
    <scope>NUCLEOTIDE SEQUENCE</scope>
    <source>
        <strain evidence="1">CECT 7928</strain>
    </source>
</reference>
<keyword evidence="2" id="KW-1185">Reference proteome</keyword>
<evidence type="ECO:0000313" key="2">
    <source>
        <dbReference type="Proteomes" id="UP000838748"/>
    </source>
</evidence>
<dbReference type="EMBL" id="CAKLDM010000002">
    <property type="protein sequence ID" value="CAH0542001.1"/>
    <property type="molecule type" value="Genomic_DNA"/>
</dbReference>
<dbReference type="PANTHER" id="PTHR34472">
    <property type="entry name" value="SULFUR CARRIER PROTEIN THIS"/>
    <property type="match status" value="1"/>
</dbReference>
<dbReference type="Proteomes" id="UP000838748">
    <property type="component" value="Unassembled WGS sequence"/>
</dbReference>
<evidence type="ECO:0000313" key="1">
    <source>
        <dbReference type="EMBL" id="CAH0542001.1"/>
    </source>
</evidence>
<dbReference type="Pfam" id="PF02597">
    <property type="entry name" value="ThiS"/>
    <property type="match status" value="1"/>
</dbReference>